<feature type="compositionally biased region" description="Pro residues" evidence="4">
    <location>
        <begin position="830"/>
        <end position="839"/>
    </location>
</feature>
<feature type="compositionally biased region" description="Low complexity" evidence="4">
    <location>
        <begin position="840"/>
        <end position="859"/>
    </location>
</feature>
<feature type="compositionally biased region" description="Polar residues" evidence="4">
    <location>
        <begin position="30"/>
        <end position="42"/>
    </location>
</feature>
<dbReference type="Proteomes" id="UP000245942">
    <property type="component" value="Unassembled WGS sequence"/>
</dbReference>
<dbReference type="InterPro" id="IPR050300">
    <property type="entry name" value="GDXG_lipolytic_enzyme"/>
</dbReference>
<evidence type="ECO:0000256" key="5">
    <source>
        <dbReference type="SAM" id="Phobius"/>
    </source>
</evidence>
<dbReference type="STRING" id="1684307.A0A316U5T5"/>
<feature type="active site" evidence="3">
    <location>
        <position position="531"/>
    </location>
</feature>
<dbReference type="InterPro" id="IPR033140">
    <property type="entry name" value="Lipase_GDXG_put_SER_AS"/>
</dbReference>
<evidence type="ECO:0000256" key="4">
    <source>
        <dbReference type="SAM" id="MobiDB-lite"/>
    </source>
</evidence>
<dbReference type="AlphaFoldDB" id="A0A316U5T5"/>
<accession>A0A316U5T5</accession>
<evidence type="ECO:0000259" key="6">
    <source>
        <dbReference type="Pfam" id="PF07859"/>
    </source>
</evidence>
<feature type="domain" description="Alpha/beta hydrolase fold-3" evidence="6">
    <location>
        <begin position="482"/>
        <end position="670"/>
    </location>
</feature>
<keyword evidence="5" id="KW-0472">Membrane</keyword>
<feature type="compositionally biased region" description="Basic and acidic residues" evidence="4">
    <location>
        <begin position="803"/>
        <end position="814"/>
    </location>
</feature>
<feature type="compositionally biased region" description="Low complexity" evidence="4">
    <location>
        <begin position="14"/>
        <end position="29"/>
    </location>
</feature>
<dbReference type="InterPro" id="IPR029058">
    <property type="entry name" value="AB_hydrolase_fold"/>
</dbReference>
<dbReference type="PANTHER" id="PTHR48081">
    <property type="entry name" value="AB HYDROLASE SUPERFAMILY PROTEIN C4A8.06C"/>
    <property type="match status" value="1"/>
</dbReference>
<dbReference type="SUPFAM" id="SSF53474">
    <property type="entry name" value="alpha/beta-Hydrolases"/>
    <property type="match status" value="1"/>
</dbReference>
<dbReference type="OrthoDB" id="2152029at2759"/>
<feature type="compositionally biased region" description="Low complexity" evidence="4">
    <location>
        <begin position="410"/>
        <end position="419"/>
    </location>
</feature>
<organism evidence="7 8">
    <name type="scientific">Pseudomicrostroma glucosiphilum</name>
    <dbReference type="NCBI Taxonomy" id="1684307"/>
    <lineage>
        <taxon>Eukaryota</taxon>
        <taxon>Fungi</taxon>
        <taxon>Dikarya</taxon>
        <taxon>Basidiomycota</taxon>
        <taxon>Ustilaginomycotina</taxon>
        <taxon>Exobasidiomycetes</taxon>
        <taxon>Microstromatales</taxon>
        <taxon>Microstromatales incertae sedis</taxon>
        <taxon>Pseudomicrostroma</taxon>
    </lineage>
</organism>
<evidence type="ECO:0000313" key="7">
    <source>
        <dbReference type="EMBL" id="PWN20198.1"/>
    </source>
</evidence>
<reference evidence="7 8" key="1">
    <citation type="journal article" date="2018" name="Mol. Biol. Evol.">
        <title>Broad Genomic Sampling Reveals a Smut Pathogenic Ancestry of the Fungal Clade Ustilaginomycotina.</title>
        <authorList>
            <person name="Kijpornyongpan T."/>
            <person name="Mondo S.J."/>
            <person name="Barry K."/>
            <person name="Sandor L."/>
            <person name="Lee J."/>
            <person name="Lipzen A."/>
            <person name="Pangilinan J."/>
            <person name="LaButti K."/>
            <person name="Hainaut M."/>
            <person name="Henrissat B."/>
            <person name="Grigoriev I.V."/>
            <person name="Spatafora J.W."/>
            <person name="Aime M.C."/>
        </authorList>
    </citation>
    <scope>NUCLEOTIDE SEQUENCE [LARGE SCALE GENOMIC DNA]</scope>
    <source>
        <strain evidence="7 8">MCA 4718</strain>
    </source>
</reference>
<sequence>MTGEDHRGEPSQGAATSSTPTSSLPASSPEQVQMLSPASTVIFSPDALAGRSNSAASPRGRRGRPHPQFSQLDRQESQLVVGSGGPALLPFVGKRGATLPSAPARDWEDGVTSATLRSFPPKETVRSHSRDGGPSRSRSRPARRSMGDGDGVNTPASEPEGHRPPARIDSMRAAFARNRRRSGTYSQDVSGAGTPSVLAGEGATTPAATGSSTPGKGPAKTAKALASRLAPTRLADLHISRPGLSILPTVHFPGQGSGKESEFLQEAPIWSRLPWKWLYLVYFGLSVGLIFLPWFALTSIPPQWRARSTWTWKRSTLVRLFRHGTRLTFRTHTSLSRDTSKAVPHSKTLRCKFVWIDATPGEDIRGELKRAMDSQQIPSTRTCGFWYGEPLKEEETKQQSAEPMPRDDASPASHSLSSSGVGRRAGADEKVVYHLHGGAYWIGTAHEDDVTAAVNTEVLRYLAQLYENGESKATLANRCTRSLSLDYRLSVPCRPDIGSYPAALLDAVAGYLYLVRTCGFKESNIIVAGDSAGGNLALALCRYLQDEKVAGVPGSLLLLSPWGDISRSHAGPLTCPNLFATTYTNRDADIISTSVAFRNTAVSAFMGNLPASEAYHNPYLSSCSLQLAHERGGDGPDWGFEGLPRRTYLATGSAEISNDQHLTLAHRMAAGSKRRVPIYTGDRLSEGADVYEMAARLQYPRPDTHQVTLWPSAVPTPNPQESQANEIQGASSQFATFEAGGALEKQEKQIKSPSSTPAPAKGRILHPEKEDSQQENSTVAGVPQDPTSPVASNERTSSAMTRIPDDHSSPKGESAEAADGVKTADFAPTSPAPPAPPRRPTNTRQGTSRRSTRRPGVVPLSLGAAFARAQSQSHFHTPAQTPGGVAPALPATPLAGTPFESGFYFAGDHQPPAALSEEQGSGLRNGFVNSAGSPEEQTEAEQAALALESESEASDAEQEYFAVGGEDRTVHLDEVRDAVHDFLLFPWHEPERGQCWRRIAKWIDEA</sequence>
<evidence type="ECO:0000256" key="1">
    <source>
        <dbReference type="ARBA" id="ARBA00010515"/>
    </source>
</evidence>
<dbReference type="EMBL" id="KZ819328">
    <property type="protein sequence ID" value="PWN20198.1"/>
    <property type="molecule type" value="Genomic_DNA"/>
</dbReference>
<feature type="compositionally biased region" description="Polar residues" evidence="4">
    <location>
        <begin position="774"/>
        <end position="800"/>
    </location>
</feature>
<keyword evidence="5" id="KW-1133">Transmembrane helix</keyword>
<keyword evidence="5" id="KW-0812">Transmembrane</keyword>
<evidence type="ECO:0000256" key="2">
    <source>
        <dbReference type="ARBA" id="ARBA00022801"/>
    </source>
</evidence>
<keyword evidence="8" id="KW-1185">Reference proteome</keyword>
<feature type="region of interest" description="Disordered" evidence="4">
    <location>
        <begin position="1"/>
        <end position="220"/>
    </location>
</feature>
<keyword evidence="2" id="KW-0378">Hydrolase</keyword>
<feature type="compositionally biased region" description="Basic and acidic residues" evidence="4">
    <location>
        <begin position="123"/>
        <end position="133"/>
    </location>
</feature>
<dbReference type="Gene3D" id="3.40.50.1820">
    <property type="entry name" value="alpha/beta hydrolase"/>
    <property type="match status" value="1"/>
</dbReference>
<feature type="region of interest" description="Disordered" evidence="4">
    <location>
        <begin position="394"/>
        <end position="423"/>
    </location>
</feature>
<evidence type="ECO:0000313" key="8">
    <source>
        <dbReference type="Proteomes" id="UP000245942"/>
    </source>
</evidence>
<feature type="compositionally biased region" description="Polar residues" evidence="4">
    <location>
        <begin position="68"/>
        <end position="80"/>
    </location>
</feature>
<dbReference type="PANTHER" id="PTHR48081:SF26">
    <property type="entry name" value="ALPHA_BETA HYDROLASE FOLD-3 DOMAIN-CONTAINING PROTEIN"/>
    <property type="match status" value="1"/>
</dbReference>
<proteinExistence type="inferred from homology"/>
<feature type="compositionally biased region" description="Low complexity" evidence="4">
    <location>
        <begin position="199"/>
        <end position="215"/>
    </location>
</feature>
<feature type="transmembrane region" description="Helical" evidence="5">
    <location>
        <begin position="277"/>
        <end position="297"/>
    </location>
</feature>
<gene>
    <name evidence="7" type="ORF">BCV69DRAFT_312808</name>
</gene>
<comment type="similarity">
    <text evidence="1">Belongs to the 'GDXG' lipolytic enzyme family.</text>
</comment>
<protein>
    <recommendedName>
        <fullName evidence="6">Alpha/beta hydrolase fold-3 domain-containing protein</fullName>
    </recommendedName>
</protein>
<dbReference type="InterPro" id="IPR013094">
    <property type="entry name" value="AB_hydrolase_3"/>
</dbReference>
<dbReference type="GO" id="GO:0016787">
    <property type="term" value="F:hydrolase activity"/>
    <property type="evidence" value="ECO:0007669"/>
    <property type="project" value="UniProtKB-KW"/>
</dbReference>
<dbReference type="PROSITE" id="PS01174">
    <property type="entry name" value="LIPASE_GDXG_SER"/>
    <property type="match status" value="1"/>
</dbReference>
<dbReference type="GeneID" id="37016707"/>
<dbReference type="RefSeq" id="XP_025347358.1">
    <property type="nucleotide sequence ID" value="XM_025494973.1"/>
</dbReference>
<evidence type="ECO:0000256" key="3">
    <source>
        <dbReference type="PROSITE-ProRule" id="PRU10038"/>
    </source>
</evidence>
<feature type="compositionally biased region" description="Low complexity" evidence="4">
    <location>
        <begin position="881"/>
        <end position="898"/>
    </location>
</feature>
<feature type="compositionally biased region" description="Polar residues" evidence="4">
    <location>
        <begin position="869"/>
        <end position="880"/>
    </location>
</feature>
<feature type="region of interest" description="Disordered" evidence="4">
    <location>
        <begin position="744"/>
        <end position="940"/>
    </location>
</feature>
<name>A0A316U5T5_9BASI</name>
<dbReference type="Pfam" id="PF07859">
    <property type="entry name" value="Abhydrolase_3"/>
    <property type="match status" value="1"/>
</dbReference>